<evidence type="ECO:0000313" key="8">
    <source>
        <dbReference type="Proteomes" id="UP001241758"/>
    </source>
</evidence>
<protein>
    <submittedName>
        <fullName evidence="7">YhjD/YihY/BrkB family envelope integrity protein</fullName>
    </submittedName>
</protein>
<sequence>MTLRGLDDLQRRWAVLGFGWAVIRKYLDDGGFREAALITYYGFLSLFPVLLLGVAVVSRVLARRPGLRHDLVTAIVPAALRPGVEAFMAGLPATPTALAAGIAGLVFTGIGVVLSAYETLNHLAAVPVRRRAGVFARYVRAVAALVVLLTGTVALGALTVASTALPSLPLPARAVTVLGSVGVSFAVLLAVARLLLVRRAPFGALWPAAVIGAVAVTLLLHVGAAVLPGLVRRAGWIYGGFATVAGVFTLLYLLSNLLVVAAEVAVVRYARLWPRALDPRRPTAADARAMTLLVREQERMPAARIDYVLYSPAG</sequence>
<evidence type="ECO:0000256" key="2">
    <source>
        <dbReference type="ARBA" id="ARBA00022475"/>
    </source>
</evidence>
<dbReference type="PANTHER" id="PTHR30213:SF1">
    <property type="entry name" value="INNER MEMBRANE PROTEIN YHJD"/>
    <property type="match status" value="1"/>
</dbReference>
<evidence type="ECO:0000256" key="4">
    <source>
        <dbReference type="ARBA" id="ARBA00022989"/>
    </source>
</evidence>
<feature type="transmembrane region" description="Helical" evidence="6">
    <location>
        <begin position="38"/>
        <end position="62"/>
    </location>
</feature>
<feature type="transmembrane region" description="Helical" evidence="6">
    <location>
        <begin position="97"/>
        <end position="117"/>
    </location>
</feature>
<comment type="subcellular location">
    <subcellularLocation>
        <location evidence="1">Cell membrane</location>
        <topology evidence="1">Multi-pass membrane protein</topology>
    </subcellularLocation>
</comment>
<dbReference type="RefSeq" id="WP_282766725.1">
    <property type="nucleotide sequence ID" value="NZ_JASCTH010000042.1"/>
</dbReference>
<evidence type="ECO:0000256" key="3">
    <source>
        <dbReference type="ARBA" id="ARBA00022692"/>
    </source>
</evidence>
<keyword evidence="5 6" id="KW-0472">Membrane</keyword>
<keyword evidence="4 6" id="KW-1133">Transmembrane helix</keyword>
<evidence type="ECO:0000256" key="6">
    <source>
        <dbReference type="SAM" id="Phobius"/>
    </source>
</evidence>
<evidence type="ECO:0000313" key="7">
    <source>
        <dbReference type="EMBL" id="MDI6105258.1"/>
    </source>
</evidence>
<dbReference type="Pfam" id="PF03631">
    <property type="entry name" value="Virul_fac_BrkB"/>
    <property type="match status" value="1"/>
</dbReference>
<feature type="transmembrane region" description="Helical" evidence="6">
    <location>
        <begin position="236"/>
        <end position="266"/>
    </location>
</feature>
<dbReference type="EMBL" id="JASCTH010000042">
    <property type="protein sequence ID" value="MDI6105258.1"/>
    <property type="molecule type" value="Genomic_DNA"/>
</dbReference>
<dbReference type="Proteomes" id="UP001241758">
    <property type="component" value="Unassembled WGS sequence"/>
</dbReference>
<reference evidence="7 8" key="1">
    <citation type="submission" date="2023-05" db="EMBL/GenBank/DDBJ databases">
        <title>Actinoplanes sp. NEAU-A12 genome sequencing.</title>
        <authorList>
            <person name="Wang Z.-S."/>
        </authorList>
    </citation>
    <scope>NUCLEOTIDE SEQUENCE [LARGE SCALE GENOMIC DNA]</scope>
    <source>
        <strain evidence="7 8">NEAU-A12</strain>
    </source>
</reference>
<evidence type="ECO:0000256" key="5">
    <source>
        <dbReference type="ARBA" id="ARBA00023136"/>
    </source>
</evidence>
<feature type="transmembrane region" description="Helical" evidence="6">
    <location>
        <begin position="138"/>
        <end position="162"/>
    </location>
</feature>
<keyword evidence="8" id="KW-1185">Reference proteome</keyword>
<name>A0ABT6WZT0_9ACTN</name>
<feature type="transmembrane region" description="Helical" evidence="6">
    <location>
        <begin position="71"/>
        <end position="91"/>
    </location>
</feature>
<evidence type="ECO:0000256" key="1">
    <source>
        <dbReference type="ARBA" id="ARBA00004651"/>
    </source>
</evidence>
<proteinExistence type="predicted"/>
<feature type="transmembrane region" description="Helical" evidence="6">
    <location>
        <begin position="174"/>
        <end position="196"/>
    </location>
</feature>
<keyword evidence="3 6" id="KW-0812">Transmembrane</keyword>
<accession>A0ABT6WZT0</accession>
<comment type="caution">
    <text evidence="7">The sequence shown here is derived from an EMBL/GenBank/DDBJ whole genome shotgun (WGS) entry which is preliminary data.</text>
</comment>
<feature type="transmembrane region" description="Helical" evidence="6">
    <location>
        <begin position="208"/>
        <end position="230"/>
    </location>
</feature>
<dbReference type="PANTHER" id="PTHR30213">
    <property type="entry name" value="INNER MEMBRANE PROTEIN YHJD"/>
    <property type="match status" value="1"/>
</dbReference>
<organism evidence="7 8">
    <name type="scientific">Actinoplanes sandaracinus</name>
    <dbReference type="NCBI Taxonomy" id="3045177"/>
    <lineage>
        <taxon>Bacteria</taxon>
        <taxon>Bacillati</taxon>
        <taxon>Actinomycetota</taxon>
        <taxon>Actinomycetes</taxon>
        <taxon>Micromonosporales</taxon>
        <taxon>Micromonosporaceae</taxon>
        <taxon>Actinoplanes</taxon>
    </lineage>
</organism>
<gene>
    <name evidence="7" type="ORF">QLQ12_42415</name>
</gene>
<dbReference type="InterPro" id="IPR017039">
    <property type="entry name" value="Virul_fac_BrkB"/>
</dbReference>
<keyword evidence="2" id="KW-1003">Cell membrane</keyword>